<keyword evidence="3 10" id="KW-0597">Phosphoprotein</keyword>
<dbReference type="SUPFAM" id="SSF52172">
    <property type="entry name" value="CheY-like"/>
    <property type="match status" value="2"/>
</dbReference>
<comment type="catalytic activity">
    <reaction evidence="1">
        <text>ATP + protein L-histidine = ADP + protein N-phospho-L-histidine.</text>
        <dbReference type="EC" id="2.7.13.3"/>
    </reaction>
</comment>
<dbReference type="InterPro" id="IPR003594">
    <property type="entry name" value="HATPase_dom"/>
</dbReference>
<evidence type="ECO:0000256" key="6">
    <source>
        <dbReference type="ARBA" id="ARBA00023012"/>
    </source>
</evidence>
<organism evidence="14 15">
    <name type="scientific">Neorhizobium lilium</name>
    <dbReference type="NCBI Taxonomy" id="2503024"/>
    <lineage>
        <taxon>Bacteria</taxon>
        <taxon>Pseudomonadati</taxon>
        <taxon>Pseudomonadota</taxon>
        <taxon>Alphaproteobacteria</taxon>
        <taxon>Hyphomicrobiales</taxon>
        <taxon>Rhizobiaceae</taxon>
        <taxon>Rhizobium/Agrobacterium group</taxon>
        <taxon>Neorhizobium</taxon>
    </lineage>
</organism>
<evidence type="ECO:0000256" key="3">
    <source>
        <dbReference type="ARBA" id="ARBA00022553"/>
    </source>
</evidence>
<dbReference type="Gene3D" id="3.40.50.2300">
    <property type="match status" value="2"/>
</dbReference>
<protein>
    <recommendedName>
        <fullName evidence="2">histidine kinase</fullName>
        <ecNumber evidence="2">2.7.13.3</ecNumber>
    </recommendedName>
</protein>
<evidence type="ECO:0000256" key="8">
    <source>
        <dbReference type="ARBA" id="ARBA00023125"/>
    </source>
</evidence>
<dbReference type="FunFam" id="3.30.565.10:FF:000049">
    <property type="entry name" value="Two-component sensor histidine kinase"/>
    <property type="match status" value="1"/>
</dbReference>
<evidence type="ECO:0000313" key="14">
    <source>
        <dbReference type="EMBL" id="RWX80901.1"/>
    </source>
</evidence>
<evidence type="ECO:0000256" key="5">
    <source>
        <dbReference type="ARBA" id="ARBA00022777"/>
    </source>
</evidence>
<dbReference type="Pfam" id="PF02518">
    <property type="entry name" value="HATPase_c"/>
    <property type="match status" value="1"/>
</dbReference>
<keyword evidence="4" id="KW-0808">Transferase</keyword>
<dbReference type="SUPFAM" id="SSF55785">
    <property type="entry name" value="PYP-like sensor domain (PAS domain)"/>
    <property type="match status" value="1"/>
</dbReference>
<evidence type="ECO:0000256" key="1">
    <source>
        <dbReference type="ARBA" id="ARBA00000085"/>
    </source>
</evidence>
<dbReference type="SMART" id="SM00448">
    <property type="entry name" value="REC"/>
    <property type="match status" value="2"/>
</dbReference>
<dbReference type="AlphaFoldDB" id="A0A444LKQ2"/>
<dbReference type="PROSITE" id="PS50110">
    <property type="entry name" value="RESPONSE_REGULATORY"/>
    <property type="match status" value="1"/>
</dbReference>
<dbReference type="GO" id="GO:0006355">
    <property type="term" value="P:regulation of DNA-templated transcription"/>
    <property type="evidence" value="ECO:0007669"/>
    <property type="project" value="InterPro"/>
</dbReference>
<dbReference type="GO" id="GO:0005886">
    <property type="term" value="C:plasma membrane"/>
    <property type="evidence" value="ECO:0007669"/>
    <property type="project" value="TreeGrafter"/>
</dbReference>
<dbReference type="EMBL" id="SBIP01000001">
    <property type="protein sequence ID" value="RWX80901.1"/>
    <property type="molecule type" value="Genomic_DNA"/>
</dbReference>
<dbReference type="PRINTS" id="PR00038">
    <property type="entry name" value="HTHLUXR"/>
</dbReference>
<name>A0A444LKQ2_9HYPH</name>
<dbReference type="SUPFAM" id="SSF55874">
    <property type="entry name" value="ATPase domain of HSP90 chaperone/DNA topoisomerase II/histidine kinase"/>
    <property type="match status" value="1"/>
</dbReference>
<feature type="domain" description="Response regulatory" evidence="13">
    <location>
        <begin position="406"/>
        <end position="661"/>
    </location>
</feature>
<evidence type="ECO:0000259" key="11">
    <source>
        <dbReference type="PROSITE" id="PS50043"/>
    </source>
</evidence>
<dbReference type="OrthoDB" id="9816309at2"/>
<dbReference type="SUPFAM" id="SSF47384">
    <property type="entry name" value="Homodimeric domain of signal transducing histidine kinase"/>
    <property type="match status" value="1"/>
</dbReference>
<evidence type="ECO:0000259" key="13">
    <source>
        <dbReference type="PROSITE" id="PS50110"/>
    </source>
</evidence>
<dbReference type="InterPro" id="IPR004358">
    <property type="entry name" value="Sig_transdc_His_kin-like_C"/>
</dbReference>
<evidence type="ECO:0000256" key="2">
    <source>
        <dbReference type="ARBA" id="ARBA00012438"/>
    </source>
</evidence>
<feature type="domain" description="HTH luxR-type" evidence="11">
    <location>
        <begin position="677"/>
        <end position="742"/>
    </location>
</feature>
<gene>
    <name evidence="14" type="ORF">EPK99_00740</name>
</gene>
<evidence type="ECO:0000256" key="9">
    <source>
        <dbReference type="ARBA" id="ARBA00023163"/>
    </source>
</evidence>
<feature type="domain" description="Histidine kinase" evidence="12">
    <location>
        <begin position="168"/>
        <end position="381"/>
    </location>
</feature>
<dbReference type="Pfam" id="PF13596">
    <property type="entry name" value="PAS_10"/>
    <property type="match status" value="1"/>
</dbReference>
<dbReference type="InterPro" id="IPR005467">
    <property type="entry name" value="His_kinase_dom"/>
</dbReference>
<keyword evidence="9" id="KW-0804">Transcription</keyword>
<dbReference type="Gene3D" id="3.30.565.10">
    <property type="entry name" value="Histidine kinase-like ATPase, C-terminal domain"/>
    <property type="match status" value="1"/>
</dbReference>
<feature type="modified residue" description="4-aspartylphosphate" evidence="10">
    <location>
        <position position="457"/>
    </location>
</feature>
<dbReference type="PROSITE" id="PS50109">
    <property type="entry name" value="HIS_KIN"/>
    <property type="match status" value="1"/>
</dbReference>
<dbReference type="GO" id="GO:0009927">
    <property type="term" value="F:histidine phosphotransfer kinase activity"/>
    <property type="evidence" value="ECO:0007669"/>
    <property type="project" value="TreeGrafter"/>
</dbReference>
<dbReference type="GO" id="GO:0000155">
    <property type="term" value="F:phosphorelay sensor kinase activity"/>
    <property type="evidence" value="ECO:0007669"/>
    <property type="project" value="InterPro"/>
</dbReference>
<evidence type="ECO:0000313" key="15">
    <source>
        <dbReference type="Proteomes" id="UP000287687"/>
    </source>
</evidence>
<dbReference type="PRINTS" id="PR00344">
    <property type="entry name" value="BCTRLSENSOR"/>
</dbReference>
<dbReference type="RefSeq" id="WP_128440729.1">
    <property type="nucleotide sequence ID" value="NZ_SBIP01000001.1"/>
</dbReference>
<dbReference type="InterPro" id="IPR001789">
    <property type="entry name" value="Sig_transdc_resp-reg_receiver"/>
</dbReference>
<dbReference type="SMART" id="SM00421">
    <property type="entry name" value="HTH_LUXR"/>
    <property type="match status" value="1"/>
</dbReference>
<dbReference type="FunFam" id="3.40.50.2300:FF:000018">
    <property type="entry name" value="DNA-binding transcriptional regulator NtrC"/>
    <property type="match status" value="1"/>
</dbReference>
<comment type="caution">
    <text evidence="14">The sequence shown here is derived from an EMBL/GenBank/DDBJ whole genome shotgun (WGS) entry which is preliminary data.</text>
</comment>
<evidence type="ECO:0000256" key="10">
    <source>
        <dbReference type="PROSITE-ProRule" id="PRU00169"/>
    </source>
</evidence>
<dbReference type="InterPro" id="IPR036097">
    <property type="entry name" value="HisK_dim/P_sf"/>
</dbReference>
<dbReference type="EC" id="2.7.13.3" evidence="2"/>
<dbReference type="Proteomes" id="UP000287687">
    <property type="component" value="Unassembled WGS sequence"/>
</dbReference>
<evidence type="ECO:0000259" key="12">
    <source>
        <dbReference type="PROSITE" id="PS50109"/>
    </source>
</evidence>
<dbReference type="InterPro" id="IPR036890">
    <property type="entry name" value="HATPase_C_sf"/>
</dbReference>
<keyword evidence="15" id="KW-1185">Reference proteome</keyword>
<dbReference type="SUPFAM" id="SSF46894">
    <property type="entry name" value="C-terminal effector domain of the bipartite response regulators"/>
    <property type="match status" value="1"/>
</dbReference>
<dbReference type="InterPro" id="IPR016032">
    <property type="entry name" value="Sig_transdc_resp-reg_C-effctor"/>
</dbReference>
<dbReference type="InterPro" id="IPR035965">
    <property type="entry name" value="PAS-like_dom_sf"/>
</dbReference>
<dbReference type="InterPro" id="IPR003661">
    <property type="entry name" value="HisK_dim/P_dom"/>
</dbReference>
<dbReference type="Gene3D" id="1.10.287.130">
    <property type="match status" value="1"/>
</dbReference>
<dbReference type="CDD" id="cd00156">
    <property type="entry name" value="REC"/>
    <property type="match status" value="1"/>
</dbReference>
<evidence type="ECO:0000256" key="7">
    <source>
        <dbReference type="ARBA" id="ARBA00023015"/>
    </source>
</evidence>
<dbReference type="Gene3D" id="1.10.10.10">
    <property type="entry name" value="Winged helix-like DNA-binding domain superfamily/Winged helix DNA-binding domain"/>
    <property type="match status" value="1"/>
</dbReference>
<dbReference type="InterPro" id="IPR036388">
    <property type="entry name" value="WH-like_DNA-bd_sf"/>
</dbReference>
<dbReference type="CDD" id="cd00082">
    <property type="entry name" value="HisKA"/>
    <property type="match status" value="1"/>
</dbReference>
<dbReference type="InterPro" id="IPR011006">
    <property type="entry name" value="CheY-like_superfamily"/>
</dbReference>
<keyword evidence="7" id="KW-0805">Transcription regulation</keyword>
<evidence type="ECO:0000256" key="4">
    <source>
        <dbReference type="ARBA" id="ARBA00022679"/>
    </source>
</evidence>
<dbReference type="PROSITE" id="PS00622">
    <property type="entry name" value="HTH_LUXR_1"/>
    <property type="match status" value="1"/>
</dbReference>
<dbReference type="Pfam" id="PF00072">
    <property type="entry name" value="Response_reg"/>
    <property type="match status" value="2"/>
</dbReference>
<dbReference type="GO" id="GO:0003677">
    <property type="term" value="F:DNA binding"/>
    <property type="evidence" value="ECO:0007669"/>
    <property type="project" value="UniProtKB-KW"/>
</dbReference>
<dbReference type="Pfam" id="PF00196">
    <property type="entry name" value="GerE"/>
    <property type="match status" value="1"/>
</dbReference>
<dbReference type="SMART" id="SM00388">
    <property type="entry name" value="HisKA"/>
    <property type="match status" value="1"/>
</dbReference>
<keyword evidence="8" id="KW-0238">DNA-binding</keyword>
<dbReference type="CDD" id="cd06170">
    <property type="entry name" value="LuxR_C_like"/>
    <property type="match status" value="1"/>
</dbReference>
<dbReference type="Pfam" id="PF00512">
    <property type="entry name" value="HisKA"/>
    <property type="match status" value="1"/>
</dbReference>
<reference evidence="14 15" key="1">
    <citation type="submission" date="2019-01" db="EMBL/GenBank/DDBJ databases">
        <title>The draft genome of Rhizobium sp. 24NR.</title>
        <authorList>
            <person name="Liu L."/>
            <person name="Liang L."/>
            <person name="Shi S."/>
            <person name="Xu L."/>
            <person name="Wang X."/>
            <person name="Li L."/>
            <person name="Zhang X."/>
        </authorList>
    </citation>
    <scope>NUCLEOTIDE SEQUENCE [LARGE SCALE GENOMIC DNA]</scope>
    <source>
        <strain evidence="14 15">24NR</strain>
    </source>
</reference>
<dbReference type="InterPro" id="IPR000792">
    <property type="entry name" value="Tscrpt_reg_LuxR_C"/>
</dbReference>
<dbReference type="PANTHER" id="PTHR43047">
    <property type="entry name" value="TWO-COMPONENT HISTIDINE PROTEIN KINASE"/>
    <property type="match status" value="1"/>
</dbReference>
<sequence length="743" mass="81940">MTKEELHWLNDELTALNAQLLESLERQKAVSNDLENVLNSSDVPTLFLDRELKIRFVTPATRTLFNIIPSDVGRPFSDLSKFTVDSDLQADALTVINDGGSIDKEIAAGNGSWYIRRIKPYLKGSGSIEGVVVTFLDMSVQKQIAEDREAARQSAELASQAKSHFLAAASHDLRQPLQTLKLLQDLLEKSVADQQSHTLVKRMEETLNSMSGILNNVLDINQIEDGMVRPRPEMFLLADLLAPLLSEFAFQASAKKLELCLVSSSLAVETDPRLLEQILRNLLSNALKYTPSGKILVGCRRRGATVRLEIWDTGIGIPQDQIENVFNEFHRLDALGGNRERSLGLGLSIVKRLSDLLELNVSVRSQPGKGSAFSVEIRRAAVGHALVSLPQSAKRPASRRNGSVNSILVIEDEIDMRELLKMGLEQLSYIVTVTANADEALEAVQGAKFAPDVILADFNLSAELDGISAIEDVRRVLGRPAPALILTGEISGSALRRYVSKKIPYLHKPVNFAELVNAIEGLPAHLPDWKTPGDRPNGAATSGSRRRIQIIDDEQGVRDSIRSLFEGPEWSVETYISAEDYLAQYSSARENCLIVDAYLPGMSGLELLRLLREKGHQLPVIVITGHSDVGMAVEAMKNGAVDFIEKPFSSEEIFSSVQKALEVSRNRMERSDRREAARAALALLTTRQREILDRIILGQPNKIIAAEIKLSQRTVENHRASIMRRTGSSSLPALLRLVAAAEE</sequence>
<keyword evidence="6" id="KW-0902">Two-component regulatory system</keyword>
<accession>A0A444LKQ2</accession>
<keyword evidence="5" id="KW-0418">Kinase</keyword>
<dbReference type="PANTHER" id="PTHR43047:SF9">
    <property type="entry name" value="HISTIDINE KINASE"/>
    <property type="match status" value="1"/>
</dbReference>
<dbReference type="PROSITE" id="PS50043">
    <property type="entry name" value="HTH_LUXR_2"/>
    <property type="match status" value="1"/>
</dbReference>
<proteinExistence type="predicted"/>
<dbReference type="SMART" id="SM00387">
    <property type="entry name" value="HATPase_c"/>
    <property type="match status" value="1"/>
</dbReference>
<dbReference type="Gene3D" id="3.30.450.20">
    <property type="entry name" value="PAS domain"/>
    <property type="match status" value="1"/>
</dbReference>